<dbReference type="PRINTS" id="PR00422">
    <property type="entry name" value="TRANSFERRIN"/>
</dbReference>
<protein>
    <submittedName>
        <fullName evidence="6">Major yolk protein</fullName>
    </submittedName>
</protein>
<dbReference type="GO" id="GO:0030414">
    <property type="term" value="F:peptidase inhibitor activity"/>
    <property type="evidence" value="ECO:0007669"/>
    <property type="project" value="InterPro"/>
</dbReference>
<dbReference type="PROSITE" id="PS51390">
    <property type="entry name" value="WAP"/>
    <property type="match status" value="2"/>
</dbReference>
<evidence type="ECO:0000256" key="1">
    <source>
        <dbReference type="ARBA" id="ARBA00022729"/>
    </source>
</evidence>
<dbReference type="CDD" id="cd13529">
    <property type="entry name" value="PBP2_transferrin"/>
    <property type="match status" value="1"/>
</dbReference>
<keyword evidence="2" id="KW-1015">Disulfide bond</keyword>
<feature type="signal peptide" evidence="3">
    <location>
        <begin position="1"/>
        <end position="15"/>
    </location>
</feature>
<dbReference type="PANTHER" id="PTHR11485">
    <property type="entry name" value="TRANSFERRIN"/>
    <property type="match status" value="1"/>
</dbReference>
<sequence length="1403" mass="159129">MKVFVLFCLVAGAFASVVPVSERPGECPVGVTVPEPVLGVCNDDCDTDLACVGARQKCCDTNCGKRCLDAVVRPLTVEKVSERPRECPVGVTVPESVLGGCRDECDTDLACVGARQKCCDTNCGKRCLDAVVPPLTDEEENKTREEIANMLTTILSERRDLVKKLETYPPPKRYFIEMKNRTDIVRMCVTSPCELQKCKRIASILTYKVNPRKEWYCQLATSTEQCLFWAERGWTDTVIARENKVFVAKDKFNVTGFAIEKKEDVPTEIEKKIQNITLVVKRSTTSIDTFTQLTGRKICSGGINMTASFITPVCNLIQKNVATPTGDVVETASDFFGDMCVPGVLNKTFDKNETYPDKLIEGCGNKEVEYTGVKGSVKCLSSGSGEVSFVDSETVRAIDEMYPDIFKLVCEDESLPLSEWQQTKCHLGYTPRPVLFMNPERNTTYKTDLRTIIEEVSKAKVPVIDFFDSTDYHCMVGDNKNLIFMDENTKLEFLDNPLDIPQVQDFLQVFNTCKALVPKPRAKICTTTPVQYENCITMKKVFQKDTQLKNISWGCVLARTEMDCMRSVLNGTADLYSGDLKEIFIAGNDFNLQPMMIQDEELRFEKRPLSNETVKSYTVALMKKSKFWKKFGQDTKFVNVRNLTVCTPDIKSVPHFHLPIGHLLSMGIIPRIGSVFESVSRFYKGACLPGVSPVDFTWDSDLILGHEVNWGVPGLSFYNFTGFDWFVWNSPHTWTFYNYNRKTPGTLQKFIQNRMLIPLLEGKLTVPEGFNPDTFDYTILDDVLSVEGLGDILNDIPDEIRDSLVDIRSRKVDRTERFRELYKEKTGDAFISLRDRRLGKLTLRGFLQQSFQNMEDEWGIFDDVNRPVLTTSIKTRHGPKKSTLRDILRGVSTSADDNTAIGNLLKEYDSEYTVPVITRIFSQLLTERFDILDGMAKTLEILHRVPTMTSVTGEDFEWLRHPSVQAYLRIYAPRLINYYSDMFDNTEIVQNQFSRYLNPIWLSPDFQEFLDVTKTHMTKLTKICRGFGDRKGVGNSNEPFYGMEGALTCIKDTEPGDIAFVDTETLNTIPNAESEYVMVTPVGIVQPLTPENIVNGSFGTVPFPAIMTSFNKTGTWRWNVTKALLIAQKTYPINQTTAGYTMFGVNSVFKPKTKKLYPVPLNMQTHPTYLGPKLTRSFEAIIKPSTHDWWKERRHICSGETYTNVIEQNNGTCKAIVKDVTCTGLPRPKVISVGTTENKQPVVVRMCSRPTRFVREMAEFRCDNGYGYVKPVMIPTTCECMPCEEVEYIPTWTTDRMWTVEDREHIVTENLEGMMSLWGNEEFWVNHELNTNFEIGVDVENDDTTTNNPVPVTKPVGTCEGVWYGKGWNPEWFANTTEPVCLGTVTGLRRVLTSQRMETKFLP</sequence>
<name>A0A9Q1C6N4_HOLLE</name>
<gene>
    <name evidence="6" type="ORF">HOLleu_16845</name>
</gene>
<dbReference type="PANTHER" id="PTHR11485:SF29">
    <property type="entry name" value="TRANSFERRIN 2"/>
    <property type="match status" value="1"/>
</dbReference>
<feature type="domain" description="WAP" evidence="4">
    <location>
        <begin position="20"/>
        <end position="71"/>
    </location>
</feature>
<dbReference type="SMART" id="SM00094">
    <property type="entry name" value="TR_FER"/>
    <property type="match status" value="1"/>
</dbReference>
<evidence type="ECO:0000259" key="5">
    <source>
        <dbReference type="PROSITE" id="PS51408"/>
    </source>
</evidence>
<dbReference type="PROSITE" id="PS51408">
    <property type="entry name" value="TRANSFERRIN_LIKE_4"/>
    <property type="match status" value="2"/>
</dbReference>
<reference evidence="6" key="1">
    <citation type="submission" date="2021-10" db="EMBL/GenBank/DDBJ databases">
        <title>Tropical sea cucumber genome reveals ecological adaptation and Cuvierian tubules defense mechanism.</title>
        <authorList>
            <person name="Chen T."/>
        </authorList>
    </citation>
    <scope>NUCLEOTIDE SEQUENCE</scope>
    <source>
        <strain evidence="6">Nanhai2018</strain>
        <tissue evidence="6">Muscle</tissue>
    </source>
</reference>
<dbReference type="GO" id="GO:0006826">
    <property type="term" value="P:iron ion transport"/>
    <property type="evidence" value="ECO:0007669"/>
    <property type="project" value="TreeGrafter"/>
</dbReference>
<feature type="chain" id="PRO_5040298709" evidence="3">
    <location>
        <begin position="16"/>
        <end position="1403"/>
    </location>
</feature>
<feature type="domain" description="Transferrin-like" evidence="5">
    <location>
        <begin position="185"/>
        <end position="511"/>
    </location>
</feature>
<dbReference type="InterPro" id="IPR006207">
    <property type="entry name" value="Cys_knot_C"/>
</dbReference>
<organism evidence="6 7">
    <name type="scientific">Holothuria leucospilota</name>
    <name type="common">Black long sea cucumber</name>
    <name type="synonym">Mertensiothuria leucospilota</name>
    <dbReference type="NCBI Taxonomy" id="206669"/>
    <lineage>
        <taxon>Eukaryota</taxon>
        <taxon>Metazoa</taxon>
        <taxon>Echinodermata</taxon>
        <taxon>Eleutherozoa</taxon>
        <taxon>Echinozoa</taxon>
        <taxon>Holothuroidea</taxon>
        <taxon>Aspidochirotacea</taxon>
        <taxon>Aspidochirotida</taxon>
        <taxon>Holothuriidae</taxon>
        <taxon>Holothuria</taxon>
    </lineage>
</organism>
<feature type="domain" description="WAP" evidence="4">
    <location>
        <begin position="80"/>
        <end position="131"/>
    </location>
</feature>
<dbReference type="GO" id="GO:0005615">
    <property type="term" value="C:extracellular space"/>
    <property type="evidence" value="ECO:0007669"/>
    <property type="project" value="TreeGrafter"/>
</dbReference>
<dbReference type="GO" id="GO:0005769">
    <property type="term" value="C:early endosome"/>
    <property type="evidence" value="ECO:0007669"/>
    <property type="project" value="TreeGrafter"/>
</dbReference>
<proteinExistence type="predicted"/>
<keyword evidence="1 3" id="KW-0732">Signal</keyword>
<dbReference type="SMART" id="SM00217">
    <property type="entry name" value="WAP"/>
    <property type="match status" value="2"/>
</dbReference>
<evidence type="ECO:0000256" key="2">
    <source>
        <dbReference type="ARBA" id="ARBA00023157"/>
    </source>
</evidence>
<dbReference type="Pfam" id="PF00095">
    <property type="entry name" value="WAP"/>
    <property type="match status" value="2"/>
</dbReference>
<dbReference type="SMART" id="SM00041">
    <property type="entry name" value="CT"/>
    <property type="match status" value="1"/>
</dbReference>
<feature type="domain" description="Transferrin-like" evidence="5">
    <location>
        <begin position="522"/>
        <end position="1183"/>
    </location>
</feature>
<evidence type="ECO:0000313" key="6">
    <source>
        <dbReference type="EMBL" id="KAJ8039203.1"/>
    </source>
</evidence>
<dbReference type="SUPFAM" id="SSF57256">
    <property type="entry name" value="Elafin-like"/>
    <property type="match status" value="1"/>
</dbReference>
<evidence type="ECO:0000313" key="7">
    <source>
        <dbReference type="Proteomes" id="UP001152320"/>
    </source>
</evidence>
<dbReference type="InterPro" id="IPR008197">
    <property type="entry name" value="WAP_dom"/>
</dbReference>
<dbReference type="Pfam" id="PF00405">
    <property type="entry name" value="Transferrin"/>
    <property type="match status" value="3"/>
</dbReference>
<dbReference type="InterPro" id="IPR001156">
    <property type="entry name" value="Transferrin-like_dom"/>
</dbReference>
<dbReference type="PROSITE" id="PS00306">
    <property type="entry name" value="CASEIN_ALPHA_BETA"/>
    <property type="match status" value="1"/>
</dbReference>
<dbReference type="Gene3D" id="3.40.190.10">
    <property type="entry name" value="Periplasmic binding protein-like II"/>
    <property type="match status" value="4"/>
</dbReference>
<dbReference type="GO" id="GO:0055037">
    <property type="term" value="C:recycling endosome"/>
    <property type="evidence" value="ECO:0007669"/>
    <property type="project" value="TreeGrafter"/>
</dbReference>
<dbReference type="EMBL" id="JAIZAY010000007">
    <property type="protein sequence ID" value="KAJ8039203.1"/>
    <property type="molecule type" value="Genomic_DNA"/>
</dbReference>
<comment type="caution">
    <text evidence="6">The sequence shown here is derived from an EMBL/GenBank/DDBJ whole genome shotgun (WGS) entry which is preliminary data.</text>
</comment>
<dbReference type="InterPro" id="IPR031305">
    <property type="entry name" value="Casein_CS"/>
</dbReference>
<dbReference type="OrthoDB" id="9981115at2759"/>
<accession>A0A9Q1C6N4</accession>
<dbReference type="CDD" id="cd00199">
    <property type="entry name" value="WAP"/>
    <property type="match status" value="1"/>
</dbReference>
<evidence type="ECO:0000259" key="4">
    <source>
        <dbReference type="PROSITE" id="PS51390"/>
    </source>
</evidence>
<dbReference type="InterPro" id="IPR036645">
    <property type="entry name" value="Elafin-like_sf"/>
</dbReference>
<dbReference type="Gene3D" id="4.10.75.10">
    <property type="entry name" value="Elafin-like"/>
    <property type="match status" value="2"/>
</dbReference>
<dbReference type="Proteomes" id="UP001152320">
    <property type="component" value="Chromosome 7"/>
</dbReference>
<dbReference type="GO" id="GO:0005886">
    <property type="term" value="C:plasma membrane"/>
    <property type="evidence" value="ECO:0007669"/>
    <property type="project" value="TreeGrafter"/>
</dbReference>
<evidence type="ECO:0000256" key="3">
    <source>
        <dbReference type="SAM" id="SignalP"/>
    </source>
</evidence>
<dbReference type="SUPFAM" id="SSF53850">
    <property type="entry name" value="Periplasmic binding protein-like II"/>
    <property type="match status" value="2"/>
</dbReference>
<keyword evidence="7" id="KW-1185">Reference proteome</keyword>